<dbReference type="GO" id="GO:0097149">
    <property type="term" value="C:centralspindlin complex"/>
    <property type="evidence" value="ECO:0007669"/>
    <property type="project" value="TreeGrafter"/>
</dbReference>
<dbReference type="Proteomes" id="UP000092443">
    <property type="component" value="Unplaced"/>
</dbReference>
<accession>A0A8U0W825</accession>
<dbReference type="AlphaFoldDB" id="A0A8U0W825"/>
<dbReference type="GO" id="GO:0030496">
    <property type="term" value="C:midbody"/>
    <property type="evidence" value="ECO:0007669"/>
    <property type="project" value="TreeGrafter"/>
</dbReference>
<keyword evidence="3" id="KW-1185">Reference proteome</keyword>
<gene>
    <name evidence="4" type="primary">LOC119632393</name>
</gene>
<dbReference type="GO" id="GO:0005096">
    <property type="term" value="F:GTPase activator activity"/>
    <property type="evidence" value="ECO:0007669"/>
    <property type="project" value="TreeGrafter"/>
</dbReference>
<evidence type="ECO:0000256" key="1">
    <source>
        <dbReference type="SAM" id="Coils"/>
    </source>
</evidence>
<dbReference type="GeneID" id="119632393"/>
<sequence>MTTNSFSTFADLRRFVQILTDGSAKEEFLNILELQEKLRSECEARVQSAEQLKRDVDASLQSIVDSARKLFNASRFLQMEKEAVEHERDQMEQKLLAVADLLWYENNLKNETKDKLTFLNNRQQKRKSKNPHLDEMYGNETISTGSSLSDLYIAQSEDEPSVSNAAPAAVGTKRLRLSAAGGRKNMPSGRQRSVCRRRAPARVATTKVTIPQDGQDAIRAENTIETAPPQARQVNALGDIEYIDEAPACTQKIFAAYSNKIKRKRYQL</sequence>
<proteinExistence type="predicted"/>
<dbReference type="GO" id="GO:0051233">
    <property type="term" value="C:spindle midzone"/>
    <property type="evidence" value="ECO:0007669"/>
    <property type="project" value="TreeGrafter"/>
</dbReference>
<reference evidence="4" key="1">
    <citation type="submission" date="2025-08" db="UniProtKB">
        <authorList>
            <consortium name="RefSeq"/>
        </authorList>
    </citation>
    <scope>IDENTIFICATION</scope>
    <source>
        <tissue evidence="4">Whole body pupa</tissue>
    </source>
</reference>
<organism evidence="3 4">
    <name type="scientific">Glossina fuscipes</name>
    <dbReference type="NCBI Taxonomy" id="7396"/>
    <lineage>
        <taxon>Eukaryota</taxon>
        <taxon>Metazoa</taxon>
        <taxon>Ecdysozoa</taxon>
        <taxon>Arthropoda</taxon>
        <taxon>Hexapoda</taxon>
        <taxon>Insecta</taxon>
        <taxon>Pterygota</taxon>
        <taxon>Neoptera</taxon>
        <taxon>Endopterygota</taxon>
        <taxon>Diptera</taxon>
        <taxon>Brachycera</taxon>
        <taxon>Muscomorpha</taxon>
        <taxon>Hippoboscoidea</taxon>
        <taxon>Glossinidae</taxon>
        <taxon>Glossina</taxon>
    </lineage>
</organism>
<evidence type="ECO:0000313" key="3">
    <source>
        <dbReference type="Proteomes" id="UP000092443"/>
    </source>
</evidence>
<dbReference type="GO" id="GO:0051256">
    <property type="term" value="P:mitotic spindle midzone assembly"/>
    <property type="evidence" value="ECO:0007669"/>
    <property type="project" value="TreeGrafter"/>
</dbReference>
<name>A0A8U0W825_9MUSC</name>
<feature type="coiled-coil region" evidence="1">
    <location>
        <begin position="32"/>
        <end position="94"/>
    </location>
</feature>
<dbReference type="GO" id="GO:0007266">
    <property type="term" value="P:Rho protein signal transduction"/>
    <property type="evidence" value="ECO:0007669"/>
    <property type="project" value="TreeGrafter"/>
</dbReference>
<evidence type="ECO:0000256" key="2">
    <source>
        <dbReference type="SAM" id="MobiDB-lite"/>
    </source>
</evidence>
<dbReference type="KEGG" id="gfs:119632393"/>
<dbReference type="PANTHER" id="PTHR46199">
    <property type="entry name" value="RAC GTPASE-ACTIVATING PROTEIN 1"/>
    <property type="match status" value="1"/>
</dbReference>
<keyword evidence="1" id="KW-0175">Coiled coil</keyword>
<dbReference type="GO" id="GO:0000281">
    <property type="term" value="P:mitotic cytokinesis"/>
    <property type="evidence" value="ECO:0007669"/>
    <property type="project" value="TreeGrafter"/>
</dbReference>
<dbReference type="RefSeq" id="XP_037881209.1">
    <property type="nucleotide sequence ID" value="XM_038025281.1"/>
</dbReference>
<dbReference type="PANTHER" id="PTHR46199:SF3">
    <property type="entry name" value="RAC GTPASE-ACTIVATING PROTEIN 1"/>
    <property type="match status" value="1"/>
</dbReference>
<feature type="region of interest" description="Disordered" evidence="2">
    <location>
        <begin position="179"/>
        <end position="203"/>
    </location>
</feature>
<dbReference type="GO" id="GO:0005634">
    <property type="term" value="C:nucleus"/>
    <property type="evidence" value="ECO:0007669"/>
    <property type="project" value="TreeGrafter"/>
</dbReference>
<dbReference type="GO" id="GO:0032154">
    <property type="term" value="C:cleavage furrow"/>
    <property type="evidence" value="ECO:0007669"/>
    <property type="project" value="TreeGrafter"/>
</dbReference>
<protein>
    <submittedName>
        <fullName evidence="4">Uncharacterized protein LOC119632393</fullName>
    </submittedName>
</protein>
<evidence type="ECO:0000313" key="4">
    <source>
        <dbReference type="RefSeq" id="XP_037881209.1"/>
    </source>
</evidence>